<dbReference type="Proteomes" id="UP000000852">
    <property type="component" value="Chromosome"/>
</dbReference>
<name>C6XSR3_PEDHD</name>
<dbReference type="EMBL" id="CP001681">
    <property type="protein sequence ID" value="ACU05626.1"/>
    <property type="molecule type" value="Genomic_DNA"/>
</dbReference>
<dbReference type="SUPFAM" id="SSF89082">
    <property type="entry name" value="Antibiotic binding domain of TipA-like multidrug resistance regulators"/>
    <property type="match status" value="1"/>
</dbReference>
<evidence type="ECO:0000259" key="5">
    <source>
        <dbReference type="PROSITE" id="PS50937"/>
    </source>
</evidence>
<proteinExistence type="predicted"/>
<evidence type="ECO:0000313" key="6">
    <source>
        <dbReference type="EMBL" id="ACU05626.1"/>
    </source>
</evidence>
<dbReference type="InterPro" id="IPR047057">
    <property type="entry name" value="MerR_fam"/>
</dbReference>
<evidence type="ECO:0000256" key="2">
    <source>
        <dbReference type="ARBA" id="ARBA00023125"/>
    </source>
</evidence>
<keyword evidence="3" id="KW-0010">Activator</keyword>
<dbReference type="InterPro" id="IPR036244">
    <property type="entry name" value="TipA-like_antibiotic-bd"/>
</dbReference>
<dbReference type="Pfam" id="PF13411">
    <property type="entry name" value="MerR_1"/>
    <property type="match status" value="1"/>
</dbReference>
<organism evidence="6 7">
    <name type="scientific">Pedobacter heparinus (strain ATCC 13125 / DSM 2366 / CIP 104194 / JCM 7457 / NBRC 12017 / NCIMB 9290 / NRRL B-14731 / HIM 762-3)</name>
    <dbReference type="NCBI Taxonomy" id="485917"/>
    <lineage>
        <taxon>Bacteria</taxon>
        <taxon>Pseudomonadati</taxon>
        <taxon>Bacteroidota</taxon>
        <taxon>Sphingobacteriia</taxon>
        <taxon>Sphingobacteriales</taxon>
        <taxon>Sphingobacteriaceae</taxon>
        <taxon>Pedobacter</taxon>
    </lineage>
</organism>
<dbReference type="AlphaFoldDB" id="C6XSR3"/>
<evidence type="ECO:0000313" key="7">
    <source>
        <dbReference type="Proteomes" id="UP000000852"/>
    </source>
</evidence>
<evidence type="ECO:0000256" key="1">
    <source>
        <dbReference type="ARBA" id="ARBA00023015"/>
    </source>
</evidence>
<dbReference type="PANTHER" id="PTHR30204:SF90">
    <property type="entry name" value="HTH-TYPE TRANSCRIPTIONAL ACTIVATOR MTA"/>
    <property type="match status" value="1"/>
</dbReference>
<dbReference type="HOGENOM" id="CLU_060077_0_6_10"/>
<dbReference type="Gene3D" id="1.10.1660.10">
    <property type="match status" value="1"/>
</dbReference>
<feature type="domain" description="HTH merR-type" evidence="5">
    <location>
        <begin position="9"/>
        <end position="78"/>
    </location>
</feature>
<keyword evidence="1" id="KW-0805">Transcription regulation</keyword>
<dbReference type="GO" id="GO:0003677">
    <property type="term" value="F:DNA binding"/>
    <property type="evidence" value="ECO:0007669"/>
    <property type="project" value="UniProtKB-KW"/>
</dbReference>
<dbReference type="SMART" id="SM00422">
    <property type="entry name" value="HTH_MERR"/>
    <property type="match status" value="1"/>
</dbReference>
<reference evidence="6 7" key="1">
    <citation type="journal article" date="2009" name="Stand. Genomic Sci.">
        <title>Complete genome sequence of Pedobacter heparinus type strain (HIM 762-3).</title>
        <authorList>
            <person name="Han C."/>
            <person name="Spring S."/>
            <person name="Lapidus A."/>
            <person name="Del Rio T.G."/>
            <person name="Tice H."/>
            <person name="Copeland A."/>
            <person name="Cheng J.F."/>
            <person name="Lucas S."/>
            <person name="Chen F."/>
            <person name="Nolan M."/>
            <person name="Bruce D."/>
            <person name="Goodwin L."/>
            <person name="Pitluck S."/>
            <person name="Ivanova N."/>
            <person name="Mavromatis K."/>
            <person name="Mikhailova N."/>
            <person name="Pati A."/>
            <person name="Chen A."/>
            <person name="Palaniappan K."/>
            <person name="Land M."/>
            <person name="Hauser L."/>
            <person name="Chang Y.J."/>
            <person name="Jeffries C.C."/>
            <person name="Saunders E."/>
            <person name="Chertkov O."/>
            <person name="Brettin T."/>
            <person name="Goker M."/>
            <person name="Rohde M."/>
            <person name="Bristow J."/>
            <person name="Eisen J.A."/>
            <person name="Markowitz V."/>
            <person name="Hugenholtz P."/>
            <person name="Kyrpides N.C."/>
            <person name="Klenk H.P."/>
            <person name="Detter J.C."/>
        </authorList>
    </citation>
    <scope>NUCLEOTIDE SEQUENCE [LARGE SCALE GENOMIC DNA]</scope>
    <source>
        <strain evidence="7">ATCC 13125 / DSM 2366 / CIP 104194 / JCM 7457 / NBRC 12017 / NCIMB 9290 / NRRL B-14731 / HIM 762-3</strain>
    </source>
</reference>
<dbReference type="Pfam" id="PF07739">
    <property type="entry name" value="TipAS"/>
    <property type="match status" value="1"/>
</dbReference>
<dbReference type="SUPFAM" id="SSF46955">
    <property type="entry name" value="Putative DNA-binding domain"/>
    <property type="match status" value="1"/>
</dbReference>
<sequence length="262" mass="30347">MNKMKKLSIYSVKQLAKLAGVTVKTLHLYDQMGLLKPAERTLTRYRLYKEPELLRLQQILFYRELDFSLKEIRSILDNSNFDLMQALESHKAMLKAKKARLAMLMKTLENTIHSLKHKTMLNLEDLYEGLNRDEAQAYRSQAILNYGEEAVTHAENHLKSLNKEEMQVLVARQKELGKALYLLKHQDPSSHSVQELVEQHYLNTRKLWGTHLAADKQAQTYKGLGELYLSDERFTSEMGSSDPGFRTFISKAMAFYSESSLK</sequence>
<dbReference type="KEGG" id="phe:Phep_3432"/>
<dbReference type="PRINTS" id="PR00040">
    <property type="entry name" value="HTHMERR"/>
</dbReference>
<dbReference type="Gene3D" id="1.10.490.50">
    <property type="entry name" value="Antibiotic binding domain of TipA-like multidrug resistance regulators"/>
    <property type="match status" value="1"/>
</dbReference>
<dbReference type="InterPro" id="IPR009061">
    <property type="entry name" value="DNA-bd_dom_put_sf"/>
</dbReference>
<dbReference type="InterPro" id="IPR012925">
    <property type="entry name" value="TipAS_dom"/>
</dbReference>
<dbReference type="CDD" id="cd01106">
    <property type="entry name" value="HTH_TipAL-Mta"/>
    <property type="match status" value="1"/>
</dbReference>
<dbReference type="STRING" id="485917.Phep_3432"/>
<keyword evidence="7" id="KW-1185">Reference proteome</keyword>
<dbReference type="GO" id="GO:0003700">
    <property type="term" value="F:DNA-binding transcription factor activity"/>
    <property type="evidence" value="ECO:0007669"/>
    <property type="project" value="InterPro"/>
</dbReference>
<protein>
    <submittedName>
        <fullName evidence="6">TipAS antibiotic-recognition domain protein</fullName>
    </submittedName>
</protein>
<evidence type="ECO:0000256" key="3">
    <source>
        <dbReference type="ARBA" id="ARBA00023159"/>
    </source>
</evidence>
<keyword evidence="4" id="KW-0804">Transcription</keyword>
<dbReference type="eggNOG" id="COG0789">
    <property type="taxonomic scope" value="Bacteria"/>
</dbReference>
<evidence type="ECO:0000256" key="4">
    <source>
        <dbReference type="ARBA" id="ARBA00023163"/>
    </source>
</evidence>
<dbReference type="PANTHER" id="PTHR30204">
    <property type="entry name" value="REDOX-CYCLING DRUG-SENSING TRANSCRIPTIONAL ACTIVATOR SOXR"/>
    <property type="match status" value="1"/>
</dbReference>
<dbReference type="InterPro" id="IPR000551">
    <property type="entry name" value="MerR-type_HTH_dom"/>
</dbReference>
<accession>C6XSR3</accession>
<gene>
    <name evidence="6" type="ordered locus">Phep_3432</name>
</gene>
<keyword evidence="2" id="KW-0238">DNA-binding</keyword>
<dbReference type="PROSITE" id="PS50937">
    <property type="entry name" value="HTH_MERR_2"/>
    <property type="match status" value="1"/>
</dbReference>